<evidence type="ECO:0000313" key="6">
    <source>
        <dbReference type="Proteomes" id="UP000198741"/>
    </source>
</evidence>
<dbReference type="PROSITE" id="PS50977">
    <property type="entry name" value="HTH_TETR_2"/>
    <property type="match status" value="1"/>
</dbReference>
<proteinExistence type="predicted"/>
<evidence type="ECO:0000259" key="4">
    <source>
        <dbReference type="PROSITE" id="PS50977"/>
    </source>
</evidence>
<dbReference type="Pfam" id="PF00440">
    <property type="entry name" value="TetR_N"/>
    <property type="match status" value="1"/>
</dbReference>
<name>A0A1H0HSZ8_9ACTN</name>
<dbReference type="InterPro" id="IPR036271">
    <property type="entry name" value="Tet_transcr_reg_TetR-rel_C_sf"/>
</dbReference>
<organism evidence="5 6">
    <name type="scientific">Nakamurella panacisegetis</name>
    <dbReference type="NCBI Taxonomy" id="1090615"/>
    <lineage>
        <taxon>Bacteria</taxon>
        <taxon>Bacillati</taxon>
        <taxon>Actinomycetota</taxon>
        <taxon>Actinomycetes</taxon>
        <taxon>Nakamurellales</taxon>
        <taxon>Nakamurellaceae</taxon>
        <taxon>Nakamurella</taxon>
    </lineage>
</organism>
<gene>
    <name evidence="5" type="ORF">SAMN04515671_0197</name>
</gene>
<reference evidence="5 6" key="1">
    <citation type="submission" date="2016-10" db="EMBL/GenBank/DDBJ databases">
        <authorList>
            <person name="de Groot N.N."/>
        </authorList>
    </citation>
    <scope>NUCLEOTIDE SEQUENCE [LARGE SCALE GENOMIC DNA]</scope>
    <source>
        <strain evidence="6">P4-7,KCTC 19426,CECT 7604</strain>
    </source>
</reference>
<dbReference type="GO" id="GO:0000976">
    <property type="term" value="F:transcription cis-regulatory region binding"/>
    <property type="evidence" value="ECO:0007669"/>
    <property type="project" value="TreeGrafter"/>
</dbReference>
<evidence type="ECO:0000256" key="3">
    <source>
        <dbReference type="SAM" id="MobiDB-lite"/>
    </source>
</evidence>
<dbReference type="PANTHER" id="PTHR30055">
    <property type="entry name" value="HTH-TYPE TRANSCRIPTIONAL REGULATOR RUTR"/>
    <property type="match status" value="1"/>
</dbReference>
<feature type="domain" description="HTH tetR-type" evidence="4">
    <location>
        <begin position="21"/>
        <end position="81"/>
    </location>
</feature>
<keyword evidence="6" id="KW-1185">Reference proteome</keyword>
<dbReference type="InterPro" id="IPR050109">
    <property type="entry name" value="HTH-type_TetR-like_transc_reg"/>
</dbReference>
<feature type="DNA-binding region" description="H-T-H motif" evidence="2">
    <location>
        <begin position="44"/>
        <end position="63"/>
    </location>
</feature>
<keyword evidence="1 2" id="KW-0238">DNA-binding</keyword>
<feature type="region of interest" description="Disordered" evidence="3">
    <location>
        <begin position="1"/>
        <end position="22"/>
    </location>
</feature>
<sequence>MTDAPEAKITHSRPHQVGRPSAARSRILTTADRLFYEEGIRSVGVHRVVDESAVTRVTLYRHFPSKDDLVVAYLQNRAAANEAAITAMLAEHAGDPRAGLRGMAEMVAAGGFADEHNGCAFINASAEHLDRSHPARAVATRHRKWIIDRTADLLRELGHPTPEAMAQILMMLRTGAVVGASLDDSPGIETNFLRAWDALVATI</sequence>
<dbReference type="RefSeq" id="WP_090474141.1">
    <property type="nucleotide sequence ID" value="NZ_LT629710.1"/>
</dbReference>
<evidence type="ECO:0000256" key="2">
    <source>
        <dbReference type="PROSITE-ProRule" id="PRU00335"/>
    </source>
</evidence>
<dbReference type="GO" id="GO:0003700">
    <property type="term" value="F:DNA-binding transcription factor activity"/>
    <property type="evidence" value="ECO:0007669"/>
    <property type="project" value="TreeGrafter"/>
</dbReference>
<dbReference type="SUPFAM" id="SSF48498">
    <property type="entry name" value="Tetracyclin repressor-like, C-terminal domain"/>
    <property type="match status" value="1"/>
</dbReference>
<evidence type="ECO:0000313" key="5">
    <source>
        <dbReference type="EMBL" id="SDO22214.1"/>
    </source>
</evidence>
<dbReference type="PANTHER" id="PTHR30055:SF200">
    <property type="entry name" value="HTH-TYPE TRANSCRIPTIONAL REPRESSOR BDCR"/>
    <property type="match status" value="1"/>
</dbReference>
<dbReference type="InterPro" id="IPR001647">
    <property type="entry name" value="HTH_TetR"/>
</dbReference>
<dbReference type="EMBL" id="LT629710">
    <property type="protein sequence ID" value="SDO22214.1"/>
    <property type="molecule type" value="Genomic_DNA"/>
</dbReference>
<accession>A0A1H0HSZ8</accession>
<evidence type="ECO:0000256" key="1">
    <source>
        <dbReference type="ARBA" id="ARBA00023125"/>
    </source>
</evidence>
<dbReference type="Proteomes" id="UP000198741">
    <property type="component" value="Chromosome I"/>
</dbReference>
<protein>
    <submittedName>
        <fullName evidence="5">DNA-binding transcriptional regulator, AcrR family</fullName>
    </submittedName>
</protein>
<dbReference type="AlphaFoldDB" id="A0A1H0HSZ8"/>
<dbReference type="PRINTS" id="PR00455">
    <property type="entry name" value="HTHTETR"/>
</dbReference>
<dbReference type="InterPro" id="IPR009057">
    <property type="entry name" value="Homeodomain-like_sf"/>
</dbReference>
<dbReference type="OrthoDB" id="4214267at2"/>
<dbReference type="Gene3D" id="1.10.357.10">
    <property type="entry name" value="Tetracycline Repressor, domain 2"/>
    <property type="match status" value="1"/>
</dbReference>
<dbReference type="SUPFAM" id="SSF46689">
    <property type="entry name" value="Homeodomain-like"/>
    <property type="match status" value="1"/>
</dbReference>
<dbReference type="STRING" id="1090615.SAMN04515671_0197"/>